<dbReference type="KEGG" id="odi:ODI_R0728"/>
<organism evidence="1 3">
    <name type="scientific">Orrella dioscoreae</name>
    <dbReference type="NCBI Taxonomy" id="1851544"/>
    <lineage>
        <taxon>Bacteria</taxon>
        <taxon>Pseudomonadati</taxon>
        <taxon>Pseudomonadota</taxon>
        <taxon>Betaproteobacteria</taxon>
        <taxon>Burkholderiales</taxon>
        <taxon>Alcaligenaceae</taxon>
        <taxon>Orrella</taxon>
    </lineage>
</organism>
<name>A0A1C3JXR4_9BURK</name>
<evidence type="ECO:0000313" key="1">
    <source>
        <dbReference type="EMBL" id="SBT23934.1"/>
    </source>
</evidence>
<proteinExistence type="predicted"/>
<reference evidence="2 3" key="2">
    <citation type="submission" date="2017-08" db="EMBL/GenBank/DDBJ databases">
        <authorList>
            <person name="de Groot N.N."/>
        </authorList>
    </citation>
    <scope>NUCLEOTIDE SEQUENCE [LARGE SCALE GENOMIC DNA]</scope>
    <source>
        <strain evidence="2">Orrdi1</strain>
    </source>
</reference>
<dbReference type="EMBL" id="FLRC01000004">
    <property type="protein sequence ID" value="SBT23934.1"/>
    <property type="molecule type" value="Genomic_DNA"/>
</dbReference>
<sequence length="51" mass="5442">MLVPPPGRERTFTSAEHDVVNVGLLLVMVYVPEGGYSDAQTELNCPHSASG</sequence>
<accession>A0A1C3JXR4</accession>
<evidence type="ECO:0000313" key="2">
    <source>
        <dbReference type="EMBL" id="SOE47248.1"/>
    </source>
</evidence>
<dbReference type="AlphaFoldDB" id="A0A1C3JXR4"/>
<keyword evidence="3" id="KW-1185">Reference proteome</keyword>
<dbReference type="Proteomes" id="UP000078558">
    <property type="component" value="Chromosome I"/>
</dbReference>
<reference evidence="1 3" key="1">
    <citation type="submission" date="2016-06" db="EMBL/GenBank/DDBJ databases">
        <authorList>
            <person name="Kjaerup R.B."/>
            <person name="Dalgaard T.S."/>
            <person name="Juul-Madsen H.R."/>
        </authorList>
    </citation>
    <scope>NUCLEOTIDE SEQUENCE [LARGE SCALE GENOMIC DNA]</scope>
    <source>
        <strain evidence="1">Orrdi1</strain>
    </source>
</reference>
<protein>
    <submittedName>
        <fullName evidence="1">Uncharacterized protein</fullName>
    </submittedName>
</protein>
<gene>
    <name evidence="1" type="ORF">ODI_02623</name>
    <name evidence="2" type="ORF">ODI_R0728</name>
</gene>
<evidence type="ECO:0000313" key="3">
    <source>
        <dbReference type="Proteomes" id="UP000078558"/>
    </source>
</evidence>
<dbReference type="EMBL" id="LT907988">
    <property type="protein sequence ID" value="SOE47248.1"/>
    <property type="molecule type" value="Genomic_DNA"/>
</dbReference>